<keyword evidence="1" id="KW-0533">Nickel</keyword>
<evidence type="ECO:0000313" key="5">
    <source>
        <dbReference type="Proteomes" id="UP000094463"/>
    </source>
</evidence>
<feature type="binding site" evidence="1">
    <location>
        <position position="147"/>
    </location>
    <ligand>
        <name>Ni(2+)</name>
        <dbReference type="ChEBI" id="CHEBI:49786"/>
    </ligand>
</feature>
<dbReference type="Gene3D" id="1.10.10.10">
    <property type="entry name" value="Winged helix-like DNA-binding domain superfamily/Winged helix DNA-binding domain"/>
    <property type="match status" value="1"/>
</dbReference>
<reference evidence="4 5" key="1">
    <citation type="submission" date="2015-08" db="EMBL/GenBank/DDBJ databases">
        <title>The complete genome sequence of Bacillus beveridgei MLTeJB.</title>
        <authorList>
            <person name="Hanson T.E."/>
            <person name="Mesa C."/>
            <person name="Basesman S.M."/>
            <person name="Oremland R.S."/>
        </authorList>
    </citation>
    <scope>NUCLEOTIDE SEQUENCE [LARGE SCALE GENOMIC DNA]</scope>
    <source>
        <strain evidence="4 5">MLTeJB</strain>
    </source>
</reference>
<feature type="binding site" evidence="1">
    <location>
        <position position="149"/>
    </location>
    <ligand>
        <name>Ni(2+)</name>
        <dbReference type="ChEBI" id="CHEBI:49786"/>
    </ligand>
</feature>
<feature type="binding site" evidence="1">
    <location>
        <position position="80"/>
    </location>
    <ligand>
        <name>Ni(2+)</name>
        <dbReference type="ChEBI" id="CHEBI:49786"/>
    </ligand>
</feature>
<dbReference type="PIRSF" id="PIRSF037847">
    <property type="entry name" value="NiaR"/>
    <property type="match status" value="1"/>
</dbReference>
<evidence type="ECO:0000313" key="4">
    <source>
        <dbReference type="EMBL" id="AOM84010.1"/>
    </source>
</evidence>
<feature type="domain" description="Helix-turn-helix type 11" evidence="3">
    <location>
        <begin position="8"/>
        <end position="61"/>
    </location>
</feature>
<dbReference type="RefSeq" id="WP_069365931.1">
    <property type="nucleotide sequence ID" value="NZ_CP012502.1"/>
</dbReference>
<dbReference type="InterPro" id="IPR013196">
    <property type="entry name" value="HTH_11"/>
</dbReference>
<keyword evidence="5" id="KW-1185">Reference proteome</keyword>
<dbReference type="EMBL" id="CP012502">
    <property type="protein sequence ID" value="AOM84010.1"/>
    <property type="molecule type" value="Genomic_DNA"/>
</dbReference>
<dbReference type="InterPro" id="IPR026043">
    <property type="entry name" value="NadR"/>
</dbReference>
<dbReference type="PANTHER" id="PTHR40068:SF1">
    <property type="entry name" value="TRANSCRIPTION REPRESSOR NIAR-RELATED"/>
    <property type="match status" value="1"/>
</dbReference>
<dbReference type="SUPFAM" id="SSF75500">
    <property type="entry name" value="Putative transcriptional regulator TM1602, C-terminal domain"/>
    <property type="match status" value="1"/>
</dbReference>
<dbReference type="OrthoDB" id="9792661at2"/>
<dbReference type="SUPFAM" id="SSF46785">
    <property type="entry name" value="Winged helix' DNA-binding domain"/>
    <property type="match status" value="1"/>
</dbReference>
<dbReference type="Gene3D" id="3.30.1340.20">
    <property type="entry name" value="3H domain"/>
    <property type="match status" value="1"/>
</dbReference>
<dbReference type="Pfam" id="PF08279">
    <property type="entry name" value="HTH_11"/>
    <property type="match status" value="1"/>
</dbReference>
<dbReference type="STRING" id="632773.BBEV_2672"/>
<dbReference type="InterPro" id="IPR036390">
    <property type="entry name" value="WH_DNA-bd_sf"/>
</dbReference>
<keyword evidence="1" id="KW-0479">Metal-binding</keyword>
<feature type="binding site" evidence="1">
    <location>
        <position position="88"/>
    </location>
    <ligand>
        <name>Ni(2+)</name>
        <dbReference type="ChEBI" id="CHEBI:49786"/>
    </ligand>
</feature>
<sequence length="177" mass="19807">MKLTARERRNDMIRLLQKQKEAPISGSQLANHFSVSRQVVVQDMSLLKAGGHPVLATSQGYVWRGAPNNQQYERIVVCQHRPEESEQELTLLVDHGITVKDVMIEHPVYGELTGQLMVKSRKDVERFVSQMNSAQASYLSELTDGIHMHTLEADSEDDFDAAAKALEQAGFLVTSDS</sequence>
<dbReference type="InterPro" id="IPR004173">
    <property type="entry name" value="3H_domain"/>
</dbReference>
<dbReference type="GO" id="GO:0046872">
    <property type="term" value="F:metal ion binding"/>
    <property type="evidence" value="ECO:0007669"/>
    <property type="project" value="UniProtKB-KW"/>
</dbReference>
<dbReference type="KEGG" id="bbev:BBEV_2672"/>
<accession>A0A1D7QYC7</accession>
<evidence type="ECO:0000259" key="2">
    <source>
        <dbReference type="Pfam" id="PF02829"/>
    </source>
</evidence>
<dbReference type="PANTHER" id="PTHR40068">
    <property type="entry name" value="TRANSCRIPTION REPRESSOR NIAR-RELATED"/>
    <property type="match status" value="1"/>
</dbReference>
<dbReference type="InterPro" id="IPR036388">
    <property type="entry name" value="WH-like_DNA-bd_sf"/>
</dbReference>
<gene>
    <name evidence="4" type="primary">nadR</name>
    <name evidence="4" type="ORF">BBEV_2672</name>
</gene>
<organism evidence="4 5">
    <name type="scientific">Salisediminibacterium beveridgei</name>
    <dbReference type="NCBI Taxonomy" id="632773"/>
    <lineage>
        <taxon>Bacteria</taxon>
        <taxon>Bacillati</taxon>
        <taxon>Bacillota</taxon>
        <taxon>Bacilli</taxon>
        <taxon>Bacillales</taxon>
        <taxon>Bacillaceae</taxon>
        <taxon>Salisediminibacterium</taxon>
    </lineage>
</organism>
<dbReference type="Proteomes" id="UP000094463">
    <property type="component" value="Chromosome"/>
</dbReference>
<proteinExistence type="predicted"/>
<evidence type="ECO:0000259" key="3">
    <source>
        <dbReference type="Pfam" id="PF08279"/>
    </source>
</evidence>
<dbReference type="AlphaFoldDB" id="A0A1D7QYC7"/>
<feature type="domain" description="3H" evidence="2">
    <location>
        <begin position="76"/>
        <end position="172"/>
    </location>
</feature>
<protein>
    <submittedName>
        <fullName evidence="4">Transcriptional repressor for NAD biosynthesis</fullName>
    </submittedName>
</protein>
<evidence type="ECO:0000256" key="1">
    <source>
        <dbReference type="PIRSR" id="PIRSR037847-1"/>
    </source>
</evidence>
<dbReference type="PATRIC" id="fig|632773.3.peg.2811"/>
<dbReference type="Pfam" id="PF02829">
    <property type="entry name" value="3H"/>
    <property type="match status" value="1"/>
</dbReference>
<name>A0A1D7QYC7_9BACI</name>
<dbReference type="InterPro" id="IPR035922">
    <property type="entry name" value="3H_dom_sf"/>
</dbReference>